<organism evidence="9 10">
    <name type="scientific">Cutaneotrichosporon cavernicola</name>
    <dbReference type="NCBI Taxonomy" id="279322"/>
    <lineage>
        <taxon>Eukaryota</taxon>
        <taxon>Fungi</taxon>
        <taxon>Dikarya</taxon>
        <taxon>Basidiomycota</taxon>
        <taxon>Agaricomycotina</taxon>
        <taxon>Tremellomycetes</taxon>
        <taxon>Trichosporonales</taxon>
        <taxon>Trichosporonaceae</taxon>
        <taxon>Cutaneotrichosporon</taxon>
    </lineage>
</organism>
<evidence type="ECO:0000259" key="8">
    <source>
        <dbReference type="PROSITE" id="PS50850"/>
    </source>
</evidence>
<feature type="transmembrane region" description="Helical" evidence="7">
    <location>
        <begin position="65"/>
        <end position="89"/>
    </location>
</feature>
<dbReference type="EMBL" id="AP028212">
    <property type="protein sequence ID" value="BEI88022.1"/>
    <property type="molecule type" value="Genomic_DNA"/>
</dbReference>
<evidence type="ECO:0000256" key="5">
    <source>
        <dbReference type="ARBA" id="ARBA00023136"/>
    </source>
</evidence>
<evidence type="ECO:0000313" key="10">
    <source>
        <dbReference type="Proteomes" id="UP001233271"/>
    </source>
</evidence>
<evidence type="ECO:0000256" key="6">
    <source>
        <dbReference type="SAM" id="MobiDB-lite"/>
    </source>
</evidence>
<feature type="domain" description="Major facilitator superfamily (MFS) profile" evidence="8">
    <location>
        <begin position="65"/>
        <end position="507"/>
    </location>
</feature>
<evidence type="ECO:0000256" key="4">
    <source>
        <dbReference type="ARBA" id="ARBA00022989"/>
    </source>
</evidence>
<evidence type="ECO:0000256" key="2">
    <source>
        <dbReference type="ARBA" id="ARBA00022448"/>
    </source>
</evidence>
<feature type="transmembrane region" description="Helical" evidence="7">
    <location>
        <begin position="191"/>
        <end position="210"/>
    </location>
</feature>
<dbReference type="PANTHER" id="PTHR23502:SF51">
    <property type="entry name" value="QUINIDINE RESISTANCE PROTEIN 1-RELATED"/>
    <property type="match status" value="1"/>
</dbReference>
<dbReference type="GO" id="GO:0022857">
    <property type="term" value="F:transmembrane transporter activity"/>
    <property type="evidence" value="ECO:0007669"/>
    <property type="project" value="InterPro"/>
</dbReference>
<dbReference type="GO" id="GO:0005886">
    <property type="term" value="C:plasma membrane"/>
    <property type="evidence" value="ECO:0007669"/>
    <property type="project" value="TreeGrafter"/>
</dbReference>
<dbReference type="InterPro" id="IPR011701">
    <property type="entry name" value="MFS"/>
</dbReference>
<dbReference type="Proteomes" id="UP001233271">
    <property type="component" value="Chromosome 1"/>
</dbReference>
<sequence>MSKPPSPRRSHSDPGLERLDTRLSSDEGYVPSLPSTPPRPTIERTQTNGSGKPYSAFDERTKWTVAALGGVAAVFSPISSNIFVPIIPLLAKEFNRSEQDITLAVTVYLVCQAVTPSFFGAASDSYGRRPIFLITMVIYLGANIGLSLMPTSAYWLLLLLRSVQSIGGSAVISIGAGAVADIAAPRERGKYMAIFTCGAMIGPAIGPFLGGLLAQTLGWRSVFWFLTIATICVMVPFLFFYPETLRSIVGDGSIPPPPLNASPIALWHMHQQKKAGVEPDPIDRPLHKKYNPLSAFLILFTPELLIIFVFVSLPYLEFYCLLTVFSTALKDSYHLSELQIGLCYLPGGAGTITSALLNGKQLDWYYQREERRVGGEHRKKPDTFRLELTRIRCMYPFMAVFCSAAIALGWCLQARAPLAATLVMQFLVGLGTGTISTATIYGQDILPGKGGAVSASLNLVRCAFGALGTGVIQLMYTALGAGWTFVLLSGICVAGTPLSFVVIRYGKGWRDAREARAAAKRAKKSVSINLGERKEARADVCQEGEEKAQRS</sequence>
<dbReference type="GeneID" id="85491893"/>
<name>A0AA48I8A5_9TREE</name>
<dbReference type="Gene3D" id="1.20.1250.20">
    <property type="entry name" value="MFS general substrate transporter like domains"/>
    <property type="match status" value="1"/>
</dbReference>
<evidence type="ECO:0000256" key="7">
    <source>
        <dbReference type="SAM" id="Phobius"/>
    </source>
</evidence>
<dbReference type="SUPFAM" id="SSF103473">
    <property type="entry name" value="MFS general substrate transporter"/>
    <property type="match status" value="1"/>
</dbReference>
<keyword evidence="4 7" id="KW-1133">Transmembrane helix</keyword>
<evidence type="ECO:0000256" key="1">
    <source>
        <dbReference type="ARBA" id="ARBA00004141"/>
    </source>
</evidence>
<evidence type="ECO:0000256" key="3">
    <source>
        <dbReference type="ARBA" id="ARBA00022692"/>
    </source>
</evidence>
<dbReference type="PROSITE" id="PS50850">
    <property type="entry name" value="MFS"/>
    <property type="match status" value="1"/>
</dbReference>
<feature type="transmembrane region" description="Helical" evidence="7">
    <location>
        <begin position="163"/>
        <end position="184"/>
    </location>
</feature>
<gene>
    <name evidence="9" type="primary">QDR1</name>
    <name evidence="9" type="ORF">CcaverHIS019_0107400</name>
</gene>
<accession>A0AA48I8A5</accession>
<feature type="transmembrane region" description="Helical" evidence="7">
    <location>
        <begin position="338"/>
        <end position="358"/>
    </location>
</feature>
<feature type="transmembrane region" description="Helical" evidence="7">
    <location>
        <begin position="393"/>
        <end position="412"/>
    </location>
</feature>
<feature type="transmembrane region" description="Helical" evidence="7">
    <location>
        <begin position="453"/>
        <end position="476"/>
    </location>
</feature>
<dbReference type="InterPro" id="IPR020846">
    <property type="entry name" value="MFS_dom"/>
</dbReference>
<dbReference type="Pfam" id="PF07690">
    <property type="entry name" value="MFS_1"/>
    <property type="match status" value="1"/>
</dbReference>
<dbReference type="InterPro" id="IPR036259">
    <property type="entry name" value="MFS_trans_sf"/>
</dbReference>
<dbReference type="KEGG" id="ccac:CcaHIS019_0107400"/>
<feature type="compositionally biased region" description="Basic and acidic residues" evidence="6">
    <location>
        <begin position="10"/>
        <end position="25"/>
    </location>
</feature>
<keyword evidence="2" id="KW-0813">Transport</keyword>
<feature type="region of interest" description="Disordered" evidence="6">
    <location>
        <begin position="1"/>
        <end position="55"/>
    </location>
</feature>
<proteinExistence type="predicted"/>
<dbReference type="AlphaFoldDB" id="A0AA48I8A5"/>
<feature type="transmembrane region" description="Helical" evidence="7">
    <location>
        <begin position="293"/>
        <end position="318"/>
    </location>
</feature>
<reference evidence="9" key="1">
    <citation type="journal article" date="2023" name="BMC Genomics">
        <title>Chromosome-level genome assemblies of Cutaneotrichosporon spp. (Trichosporonales, Basidiomycota) reveal imbalanced evolution between nucleotide sequences and chromosome synteny.</title>
        <authorList>
            <person name="Kobayashi Y."/>
            <person name="Kayamori A."/>
            <person name="Aoki K."/>
            <person name="Shiwa Y."/>
            <person name="Matsutani M."/>
            <person name="Fujita N."/>
            <person name="Sugita T."/>
            <person name="Iwasaki W."/>
            <person name="Tanaka N."/>
            <person name="Takashima M."/>
        </authorList>
    </citation>
    <scope>NUCLEOTIDE SEQUENCE</scope>
    <source>
        <strain evidence="9">HIS019</strain>
    </source>
</reference>
<dbReference type="PANTHER" id="PTHR23502">
    <property type="entry name" value="MAJOR FACILITATOR SUPERFAMILY"/>
    <property type="match status" value="1"/>
</dbReference>
<feature type="transmembrane region" description="Helical" evidence="7">
    <location>
        <begin position="222"/>
        <end position="241"/>
    </location>
</feature>
<feature type="transmembrane region" description="Helical" evidence="7">
    <location>
        <begin position="101"/>
        <end position="119"/>
    </location>
</feature>
<dbReference type="RefSeq" id="XP_060453288.1">
    <property type="nucleotide sequence ID" value="XM_060603678.1"/>
</dbReference>
<protein>
    <recommendedName>
        <fullName evidence="8">Major facilitator superfamily (MFS) profile domain-containing protein</fullName>
    </recommendedName>
</protein>
<feature type="transmembrane region" description="Helical" evidence="7">
    <location>
        <begin position="418"/>
        <end position="441"/>
    </location>
</feature>
<evidence type="ECO:0000313" key="9">
    <source>
        <dbReference type="EMBL" id="BEI88022.1"/>
    </source>
</evidence>
<keyword evidence="3 7" id="KW-0812">Transmembrane</keyword>
<feature type="transmembrane region" description="Helical" evidence="7">
    <location>
        <begin position="131"/>
        <end position="157"/>
    </location>
</feature>
<keyword evidence="5 7" id="KW-0472">Membrane</keyword>
<keyword evidence="10" id="KW-1185">Reference proteome</keyword>
<feature type="transmembrane region" description="Helical" evidence="7">
    <location>
        <begin position="482"/>
        <end position="503"/>
    </location>
</feature>
<comment type="subcellular location">
    <subcellularLocation>
        <location evidence="1">Membrane</location>
        <topology evidence="1">Multi-pass membrane protein</topology>
    </subcellularLocation>
</comment>